<feature type="compositionally biased region" description="Polar residues" evidence="1">
    <location>
        <begin position="148"/>
        <end position="163"/>
    </location>
</feature>
<feature type="signal peptide" evidence="2">
    <location>
        <begin position="1"/>
        <end position="33"/>
    </location>
</feature>
<name>A0ABP9PX17_9PSEU</name>
<sequence>MRLSLRWLAAAATGLAAAAAAISLSVVAGPASAAQPETATAADEQATLVEDFSYPGAAQIKDQYGITLTSGDGHIIFADCRTSQGLGKGLLQVYTTESIGADGEGMLCFQITGTTGYLNLLVPAVYEIHGDGVSTGQGHKVTAELTTDAGTHSSVEVNPSGSTPVGVGAKPGNPPTTLLRLQAHT</sequence>
<feature type="chain" id="PRO_5046102466" evidence="2">
    <location>
        <begin position="34"/>
        <end position="185"/>
    </location>
</feature>
<evidence type="ECO:0000313" key="3">
    <source>
        <dbReference type="EMBL" id="GAA5152460.1"/>
    </source>
</evidence>
<gene>
    <name evidence="3" type="ORF">GCM10023214_04430</name>
</gene>
<protein>
    <submittedName>
        <fullName evidence="3">Uncharacterized protein</fullName>
    </submittedName>
</protein>
<accession>A0ABP9PX17</accession>
<feature type="region of interest" description="Disordered" evidence="1">
    <location>
        <begin position="148"/>
        <end position="177"/>
    </location>
</feature>
<keyword evidence="4" id="KW-1185">Reference proteome</keyword>
<dbReference type="RefSeq" id="WP_346051727.1">
    <property type="nucleotide sequence ID" value="NZ_BAABIB010000011.1"/>
</dbReference>
<evidence type="ECO:0000313" key="4">
    <source>
        <dbReference type="Proteomes" id="UP001500192"/>
    </source>
</evidence>
<evidence type="ECO:0000256" key="1">
    <source>
        <dbReference type="SAM" id="MobiDB-lite"/>
    </source>
</evidence>
<reference evidence="4" key="1">
    <citation type="journal article" date="2019" name="Int. J. Syst. Evol. Microbiol.">
        <title>The Global Catalogue of Microorganisms (GCM) 10K type strain sequencing project: providing services to taxonomists for standard genome sequencing and annotation.</title>
        <authorList>
            <consortium name="The Broad Institute Genomics Platform"/>
            <consortium name="The Broad Institute Genome Sequencing Center for Infectious Disease"/>
            <person name="Wu L."/>
            <person name="Ma J."/>
        </authorList>
    </citation>
    <scope>NUCLEOTIDE SEQUENCE [LARGE SCALE GENOMIC DNA]</scope>
    <source>
        <strain evidence="4">JCM 18054</strain>
    </source>
</reference>
<comment type="caution">
    <text evidence="3">The sequence shown here is derived from an EMBL/GenBank/DDBJ whole genome shotgun (WGS) entry which is preliminary data.</text>
</comment>
<dbReference type="EMBL" id="BAABIB010000011">
    <property type="protein sequence ID" value="GAA5152460.1"/>
    <property type="molecule type" value="Genomic_DNA"/>
</dbReference>
<keyword evidence="2" id="KW-0732">Signal</keyword>
<dbReference type="Proteomes" id="UP001500192">
    <property type="component" value="Unassembled WGS sequence"/>
</dbReference>
<organism evidence="3 4">
    <name type="scientific">Amycolatopsis dongchuanensis</name>
    <dbReference type="NCBI Taxonomy" id="1070866"/>
    <lineage>
        <taxon>Bacteria</taxon>
        <taxon>Bacillati</taxon>
        <taxon>Actinomycetota</taxon>
        <taxon>Actinomycetes</taxon>
        <taxon>Pseudonocardiales</taxon>
        <taxon>Pseudonocardiaceae</taxon>
        <taxon>Amycolatopsis</taxon>
    </lineage>
</organism>
<proteinExistence type="predicted"/>
<evidence type="ECO:0000256" key="2">
    <source>
        <dbReference type="SAM" id="SignalP"/>
    </source>
</evidence>